<evidence type="ECO:0000313" key="2">
    <source>
        <dbReference type="EMBL" id="KAG6420353.1"/>
    </source>
</evidence>
<feature type="compositionally biased region" description="Basic and acidic residues" evidence="1">
    <location>
        <begin position="62"/>
        <end position="80"/>
    </location>
</feature>
<sequence>MKRGKDEGKITGPMFPRLHVNDTEKGGLGAPPRNKMALYEQLSIPSQRASHSLSLLSSNSEHALEQRVANERKSQKRKLDEEDFRVPILNHSVQSREYGKNGNDTEHEKDRKQVGKSQTEVNSKDIPTDRVSNLSSIAKDRGPKMTTDSYLSREPRDTHANSNIEPVVRIDLEQARNQHTSALAESSAALDRKRSVPMRNLERDDNVSEISVMESVVTVDMTPDDVVGVIGQKHFWKARKAILNQQSVFAVQVIELHRLLQVQSRNPLLNRHSFWLTPQLLVDDSDLIDKPIIKVLPGAKIALPAPVKAMPNIPKQISEPEKLCPDKEISAENTCGKASFSSIQNDVPLPSSQLVTGNSPAPISIQALSGAEFRRAARTKPGNGSFLTRPYGIAGPHPHPHYQPLPFPPSGPSGPHGYFPTYGMLPIMNAAAMSNSSVEQMNPRPIPSQASAGEASISLHVPRDSDPVRAFTDGTSSPAERLQDSRGSNDAERTNEVVLVPKAPSSDTGRCSPARPKPRSPDAGDQGCAS</sequence>
<comment type="caution">
    <text evidence="2">The sequence shown here is derived from an EMBL/GenBank/DDBJ whole genome shotgun (WGS) entry which is preliminary data.</text>
</comment>
<feature type="compositionally biased region" description="Low complexity" evidence="1">
    <location>
        <begin position="49"/>
        <end position="61"/>
    </location>
</feature>
<evidence type="ECO:0008006" key="4">
    <source>
        <dbReference type="Google" id="ProtNLM"/>
    </source>
</evidence>
<feature type="region of interest" description="Disordered" evidence="1">
    <location>
        <begin position="1"/>
        <end position="165"/>
    </location>
</feature>
<name>A0A8X8XUI5_SALSN</name>
<dbReference type="Proteomes" id="UP000298416">
    <property type="component" value="Unassembled WGS sequence"/>
</dbReference>
<protein>
    <recommendedName>
        <fullName evidence="4">Protein EARLY FLOWERING 3</fullName>
    </recommendedName>
</protein>
<organism evidence="2">
    <name type="scientific">Salvia splendens</name>
    <name type="common">Scarlet sage</name>
    <dbReference type="NCBI Taxonomy" id="180675"/>
    <lineage>
        <taxon>Eukaryota</taxon>
        <taxon>Viridiplantae</taxon>
        <taxon>Streptophyta</taxon>
        <taxon>Embryophyta</taxon>
        <taxon>Tracheophyta</taxon>
        <taxon>Spermatophyta</taxon>
        <taxon>Magnoliopsida</taxon>
        <taxon>eudicotyledons</taxon>
        <taxon>Gunneridae</taxon>
        <taxon>Pentapetalae</taxon>
        <taxon>asterids</taxon>
        <taxon>lamiids</taxon>
        <taxon>Lamiales</taxon>
        <taxon>Lamiaceae</taxon>
        <taxon>Nepetoideae</taxon>
        <taxon>Mentheae</taxon>
        <taxon>Salviinae</taxon>
        <taxon>Salvia</taxon>
        <taxon>Salvia subgen. Calosphace</taxon>
        <taxon>core Calosphace</taxon>
    </lineage>
</organism>
<reference evidence="2" key="1">
    <citation type="submission" date="2018-01" db="EMBL/GenBank/DDBJ databases">
        <authorList>
            <person name="Mao J.F."/>
        </authorList>
    </citation>
    <scope>NUCLEOTIDE SEQUENCE</scope>
    <source>
        <strain evidence="2">Huo1</strain>
        <tissue evidence="2">Leaf</tissue>
    </source>
</reference>
<feature type="compositionally biased region" description="Basic and acidic residues" evidence="1">
    <location>
        <begin position="97"/>
        <end position="113"/>
    </location>
</feature>
<dbReference type="EMBL" id="PNBA02000006">
    <property type="protein sequence ID" value="KAG6420353.1"/>
    <property type="molecule type" value="Genomic_DNA"/>
</dbReference>
<dbReference type="InterPro" id="IPR039319">
    <property type="entry name" value="ELF3-like"/>
</dbReference>
<evidence type="ECO:0000256" key="1">
    <source>
        <dbReference type="SAM" id="MobiDB-lite"/>
    </source>
</evidence>
<feature type="compositionally biased region" description="Basic and acidic residues" evidence="1">
    <location>
        <begin position="481"/>
        <end position="495"/>
    </location>
</feature>
<dbReference type="AlphaFoldDB" id="A0A8X8XUI5"/>
<dbReference type="PANTHER" id="PTHR34281:SF2">
    <property type="entry name" value="PROTEIN EARLY FLOWERING 3"/>
    <property type="match status" value="1"/>
</dbReference>
<evidence type="ECO:0000313" key="3">
    <source>
        <dbReference type="Proteomes" id="UP000298416"/>
    </source>
</evidence>
<feature type="region of interest" description="Disordered" evidence="1">
    <location>
        <begin position="460"/>
        <end position="530"/>
    </location>
</feature>
<keyword evidence="3" id="KW-1185">Reference proteome</keyword>
<gene>
    <name evidence="2" type="ORF">SASPL_116878</name>
</gene>
<dbReference type="GO" id="GO:2000028">
    <property type="term" value="P:regulation of photoperiodism, flowering"/>
    <property type="evidence" value="ECO:0007669"/>
    <property type="project" value="InterPro"/>
</dbReference>
<accession>A0A8X8XUI5</accession>
<proteinExistence type="predicted"/>
<reference evidence="2" key="2">
    <citation type="submission" date="2020-08" db="EMBL/GenBank/DDBJ databases">
        <title>Plant Genome Project.</title>
        <authorList>
            <person name="Zhang R.-G."/>
        </authorList>
    </citation>
    <scope>NUCLEOTIDE SEQUENCE</scope>
    <source>
        <strain evidence="2">Huo1</strain>
        <tissue evidence="2">Leaf</tissue>
    </source>
</reference>
<dbReference type="PANTHER" id="PTHR34281">
    <property type="entry name" value="PROTEIN EARLY FLOWERING 3"/>
    <property type="match status" value="1"/>
</dbReference>